<dbReference type="EMBL" id="CM047584">
    <property type="protein sequence ID" value="KAI9911345.1"/>
    <property type="molecule type" value="Genomic_DNA"/>
</dbReference>
<reference evidence="1 2" key="1">
    <citation type="journal article" date="2022" name="bioRxiv">
        <title>The genome of the oomycete Peronosclerospora sorghi, a cosmopolitan pathogen of maize and sorghum, is inflated with dispersed pseudogenes.</title>
        <authorList>
            <person name="Fletcher K."/>
            <person name="Martin F."/>
            <person name="Isakeit T."/>
            <person name="Cavanaugh K."/>
            <person name="Magill C."/>
            <person name="Michelmore R."/>
        </authorList>
    </citation>
    <scope>NUCLEOTIDE SEQUENCE [LARGE SCALE GENOMIC DNA]</scope>
    <source>
        <strain evidence="1">P6</strain>
    </source>
</reference>
<comment type="caution">
    <text evidence="1">The sequence shown here is derived from an EMBL/GenBank/DDBJ whole genome shotgun (WGS) entry which is preliminary data.</text>
</comment>
<sequence>MSQRDIDVQDQRDYLTRELTTTELVITQDMSNRNVGSTIRFGSANSSEVKREMRDMSSGGNRYSWITRIASVDACASKVREHWPVLSDFDVSIHYSNIFI</sequence>
<evidence type="ECO:0000313" key="1">
    <source>
        <dbReference type="EMBL" id="KAI9911345.1"/>
    </source>
</evidence>
<evidence type="ECO:0000313" key="2">
    <source>
        <dbReference type="Proteomes" id="UP001163321"/>
    </source>
</evidence>
<proteinExistence type="predicted"/>
<protein>
    <submittedName>
        <fullName evidence="1">Uncharacterized protein</fullName>
    </submittedName>
</protein>
<organism evidence="1 2">
    <name type="scientific">Peronosclerospora sorghi</name>
    <dbReference type="NCBI Taxonomy" id="230839"/>
    <lineage>
        <taxon>Eukaryota</taxon>
        <taxon>Sar</taxon>
        <taxon>Stramenopiles</taxon>
        <taxon>Oomycota</taxon>
        <taxon>Peronosporomycetes</taxon>
        <taxon>Peronosporales</taxon>
        <taxon>Peronosporaceae</taxon>
        <taxon>Peronosclerospora</taxon>
    </lineage>
</organism>
<gene>
    <name evidence="1" type="ORF">PsorP6_008684</name>
</gene>
<name>A0ACC0VZJ4_9STRA</name>
<accession>A0ACC0VZJ4</accession>
<keyword evidence="2" id="KW-1185">Reference proteome</keyword>
<dbReference type="Proteomes" id="UP001163321">
    <property type="component" value="Chromosome 5"/>
</dbReference>